<evidence type="ECO:0000256" key="3">
    <source>
        <dbReference type="PROSITE-ProRule" id="PRU00104"/>
    </source>
</evidence>
<feature type="domain" description="HECT" evidence="4">
    <location>
        <begin position="105"/>
        <end position="171"/>
    </location>
</feature>
<evidence type="ECO:0000256" key="2">
    <source>
        <dbReference type="ARBA" id="ARBA00022786"/>
    </source>
</evidence>
<dbReference type="InterPro" id="IPR035983">
    <property type="entry name" value="Hect_E3_ubiquitin_ligase"/>
</dbReference>
<dbReference type="GO" id="GO:0016740">
    <property type="term" value="F:transferase activity"/>
    <property type="evidence" value="ECO:0007669"/>
    <property type="project" value="UniProtKB-KW"/>
</dbReference>
<dbReference type="InterPro" id="IPR000569">
    <property type="entry name" value="HECT_dom"/>
</dbReference>
<feature type="active site" description="Glycyl thioester intermediate" evidence="3">
    <location>
        <position position="152"/>
    </location>
</feature>
<keyword evidence="6" id="KW-1185">Reference proteome</keyword>
<name>A0ABD1JQM7_9TELE</name>
<evidence type="ECO:0000256" key="1">
    <source>
        <dbReference type="ARBA" id="ARBA00022679"/>
    </source>
</evidence>
<reference evidence="5 6" key="1">
    <citation type="submission" date="2024-09" db="EMBL/GenBank/DDBJ databases">
        <title>A chromosome-level genome assembly of Gray's grenadier anchovy, Coilia grayii.</title>
        <authorList>
            <person name="Fu Z."/>
        </authorList>
    </citation>
    <scope>NUCLEOTIDE SEQUENCE [LARGE SCALE GENOMIC DNA]</scope>
    <source>
        <strain evidence="5">G4</strain>
        <tissue evidence="5">Muscle</tissue>
    </source>
</reference>
<keyword evidence="2 3" id="KW-0833">Ubl conjugation pathway</keyword>
<evidence type="ECO:0000313" key="5">
    <source>
        <dbReference type="EMBL" id="KAL2089162.1"/>
    </source>
</evidence>
<dbReference type="Proteomes" id="UP001591681">
    <property type="component" value="Unassembled WGS sequence"/>
</dbReference>
<evidence type="ECO:0000313" key="6">
    <source>
        <dbReference type="Proteomes" id="UP001591681"/>
    </source>
</evidence>
<evidence type="ECO:0000259" key="4">
    <source>
        <dbReference type="PROSITE" id="PS50237"/>
    </source>
</evidence>
<dbReference type="Gene3D" id="3.30.2410.10">
    <property type="entry name" value="Hect, E3 ligase catalytic domain"/>
    <property type="match status" value="1"/>
</dbReference>
<dbReference type="PROSITE" id="PS50237">
    <property type="entry name" value="HECT"/>
    <property type="match status" value="1"/>
</dbReference>
<organism evidence="5 6">
    <name type="scientific">Coilia grayii</name>
    <name type="common">Gray's grenadier anchovy</name>
    <dbReference type="NCBI Taxonomy" id="363190"/>
    <lineage>
        <taxon>Eukaryota</taxon>
        <taxon>Metazoa</taxon>
        <taxon>Chordata</taxon>
        <taxon>Craniata</taxon>
        <taxon>Vertebrata</taxon>
        <taxon>Euteleostomi</taxon>
        <taxon>Actinopterygii</taxon>
        <taxon>Neopterygii</taxon>
        <taxon>Teleostei</taxon>
        <taxon>Clupei</taxon>
        <taxon>Clupeiformes</taxon>
        <taxon>Clupeoidei</taxon>
        <taxon>Engraulidae</taxon>
        <taxon>Coilinae</taxon>
        <taxon>Coilia</taxon>
    </lineage>
</organism>
<keyword evidence="1" id="KW-0808">Transferase</keyword>
<sequence length="171" mass="18973">MAAAETLGVMGTLKFIDNLEDRDAVVQIALQLKEGLLTLGLLDEVMCNPRAFQRAFTQPPLQLTATDLANLFTPTMSPVGSNRRRLENRTVTHWRDWLLEVEEGNVDNVQLEDVLIFCSGASRVPLSGFPEPPMLEFFHATDGNSLPLANTCSVTLRLPLHADYADFSRAM</sequence>
<protein>
    <recommendedName>
        <fullName evidence="4">HECT domain-containing protein</fullName>
    </recommendedName>
</protein>
<accession>A0ABD1JQM7</accession>
<dbReference type="Pfam" id="PF00632">
    <property type="entry name" value="HECT"/>
    <property type="match status" value="1"/>
</dbReference>
<proteinExistence type="predicted"/>
<gene>
    <name evidence="5" type="ORF">ACEWY4_016061</name>
</gene>
<dbReference type="EMBL" id="JBHFQA010000013">
    <property type="protein sequence ID" value="KAL2089162.1"/>
    <property type="molecule type" value="Genomic_DNA"/>
</dbReference>
<dbReference type="SUPFAM" id="SSF56204">
    <property type="entry name" value="Hect, E3 ligase catalytic domain"/>
    <property type="match status" value="1"/>
</dbReference>
<comment type="caution">
    <text evidence="5">The sequence shown here is derived from an EMBL/GenBank/DDBJ whole genome shotgun (WGS) entry which is preliminary data.</text>
</comment>
<dbReference type="AlphaFoldDB" id="A0ABD1JQM7"/>